<dbReference type="SUPFAM" id="SSF56784">
    <property type="entry name" value="HAD-like"/>
    <property type="match status" value="1"/>
</dbReference>
<keyword evidence="2" id="KW-1185">Reference proteome</keyword>
<proteinExistence type="predicted"/>
<dbReference type="OrthoDB" id="9799365at2"/>
<evidence type="ECO:0000313" key="1">
    <source>
        <dbReference type="EMBL" id="TQM62868.1"/>
    </source>
</evidence>
<accession>A0A543HWY5</accession>
<name>A0A543HWY5_9MICO</name>
<reference evidence="1 2" key="1">
    <citation type="submission" date="2019-06" db="EMBL/GenBank/DDBJ databases">
        <title>Genome sequencing of plant associated microbes to promote plant fitness in Sorghum bicolor and Oryza sativa.</title>
        <authorList>
            <person name="Coleman-Derr D."/>
        </authorList>
    </citation>
    <scope>NUCLEOTIDE SEQUENCE [LARGE SCALE GENOMIC DNA]</scope>
    <source>
        <strain evidence="1 2">KV-663</strain>
    </source>
</reference>
<dbReference type="AlphaFoldDB" id="A0A543HWY5"/>
<dbReference type="Proteomes" id="UP000316747">
    <property type="component" value="Unassembled WGS sequence"/>
</dbReference>
<dbReference type="InterPro" id="IPR023214">
    <property type="entry name" value="HAD_sf"/>
</dbReference>
<sequence>MTENLASWNDGPTKSAIVAFVDKVVAADVPVEERVAVFDADGTLWCEQPVPAEAGFILAKLAEMAEASPERRTRQPWKAAYEHDNAWLGKVITDHYAGDDAGAKLLLSGIGTAFADMDVENFQTQSGTFLRDTMHPTLHQPLVGLTYAPMLELLRHLEANGFSTWIVSGSGSDFMRPVAQEAFGIPTERVIASLSPIEYTAADGGRITRKAQFGFLDDGPQKPVQIWNGVGRRPLLAVGNSNGDTMLEFEPHPGRPSLRLLVNHDDAAREFAYGSGAERALAAASENGWTVVSMKNDFARVF</sequence>
<evidence type="ECO:0000313" key="2">
    <source>
        <dbReference type="Proteomes" id="UP000316747"/>
    </source>
</evidence>
<gene>
    <name evidence="1" type="ORF">FBY41_2912</name>
</gene>
<dbReference type="RefSeq" id="WP_141844889.1">
    <property type="nucleotide sequence ID" value="NZ_VFPM01000002.1"/>
</dbReference>
<protein>
    <submittedName>
        <fullName evidence="1">Haloacid dehalogenase-like hydrolase</fullName>
    </submittedName>
</protein>
<comment type="caution">
    <text evidence="1">The sequence shown here is derived from an EMBL/GenBank/DDBJ whole genome shotgun (WGS) entry which is preliminary data.</text>
</comment>
<dbReference type="EMBL" id="VFPM01000002">
    <property type="protein sequence ID" value="TQM62868.1"/>
    <property type="molecule type" value="Genomic_DNA"/>
</dbReference>
<dbReference type="Pfam" id="PF12710">
    <property type="entry name" value="HAD"/>
    <property type="match status" value="1"/>
</dbReference>
<dbReference type="InterPro" id="IPR036412">
    <property type="entry name" value="HAD-like_sf"/>
</dbReference>
<dbReference type="GO" id="GO:0016787">
    <property type="term" value="F:hydrolase activity"/>
    <property type="evidence" value="ECO:0007669"/>
    <property type="project" value="UniProtKB-KW"/>
</dbReference>
<keyword evidence="1" id="KW-0378">Hydrolase</keyword>
<dbReference type="Gene3D" id="3.40.50.1000">
    <property type="entry name" value="HAD superfamily/HAD-like"/>
    <property type="match status" value="1"/>
</dbReference>
<organism evidence="1 2">
    <name type="scientific">Humibacillus xanthopallidus</name>
    <dbReference type="NCBI Taxonomy" id="412689"/>
    <lineage>
        <taxon>Bacteria</taxon>
        <taxon>Bacillati</taxon>
        <taxon>Actinomycetota</taxon>
        <taxon>Actinomycetes</taxon>
        <taxon>Micrococcales</taxon>
        <taxon>Intrasporangiaceae</taxon>
        <taxon>Humibacillus</taxon>
    </lineage>
</organism>